<dbReference type="EMBL" id="JAAVLW010000011">
    <property type="protein sequence ID" value="NOJ50441.1"/>
    <property type="molecule type" value="Genomic_DNA"/>
</dbReference>
<comment type="caution">
    <text evidence="2">The sequence shown here is derived from an EMBL/GenBank/DDBJ whole genome shotgun (WGS) entry which is preliminary data.</text>
</comment>
<evidence type="ECO:0000313" key="2">
    <source>
        <dbReference type="EMBL" id="NOJ50441.1"/>
    </source>
</evidence>
<keyword evidence="3" id="KW-1185">Reference proteome</keyword>
<reference evidence="2 3" key="1">
    <citation type="submission" date="2020-03" db="EMBL/GenBank/DDBJ databases">
        <title>Bradyrhizobium diversity isolated from nodules of Muelleranthus trifoliolatus.</title>
        <authorList>
            <person name="Klepa M."/>
            <person name="Helene L."/>
            <person name="Hungria M."/>
        </authorList>
    </citation>
    <scope>NUCLEOTIDE SEQUENCE [LARGE SCALE GENOMIC DNA]</scope>
    <source>
        <strain evidence="2 3">WSM 1744</strain>
    </source>
</reference>
<name>A0A7Y4HA33_9BRAD</name>
<organism evidence="2 3">
    <name type="scientific">Bradyrhizobium archetypum</name>
    <dbReference type="NCBI Taxonomy" id="2721160"/>
    <lineage>
        <taxon>Bacteria</taxon>
        <taxon>Pseudomonadati</taxon>
        <taxon>Pseudomonadota</taxon>
        <taxon>Alphaproteobacteria</taxon>
        <taxon>Hyphomicrobiales</taxon>
        <taxon>Nitrobacteraceae</taxon>
        <taxon>Bradyrhizobium</taxon>
    </lineage>
</organism>
<evidence type="ECO:0000256" key="1">
    <source>
        <dbReference type="SAM" id="Phobius"/>
    </source>
</evidence>
<keyword evidence="1" id="KW-1133">Transmembrane helix</keyword>
<accession>A0A7Y4HA33</accession>
<dbReference type="Proteomes" id="UP000528734">
    <property type="component" value="Unassembled WGS sequence"/>
</dbReference>
<keyword evidence="1" id="KW-0812">Transmembrane</keyword>
<keyword evidence="1" id="KW-0472">Membrane</keyword>
<gene>
    <name evidence="2" type="ORF">HCN50_30100</name>
</gene>
<evidence type="ECO:0000313" key="3">
    <source>
        <dbReference type="Proteomes" id="UP000528734"/>
    </source>
</evidence>
<feature type="transmembrane region" description="Helical" evidence="1">
    <location>
        <begin position="38"/>
        <end position="59"/>
    </location>
</feature>
<sequence length="153" mass="16802">MNVRTKTVIVTYLTIWTTTVAYLAVVTMRPLYPGPVQVFIGALGLIPALTPIIAFFLAFGQAMSVTRKRNAIDQWMLACYFVGAPIRIFLTLLTIISLLTFTLAPITFVAGLTYGALPLLVGTAIHLFGMLPVYFLDRWLRPPALPLAPSDVC</sequence>
<dbReference type="AlphaFoldDB" id="A0A7Y4HA33"/>
<dbReference type="RefSeq" id="WP_171713481.1">
    <property type="nucleotide sequence ID" value="NZ_JAAVLW010000011.1"/>
</dbReference>
<feature type="transmembrane region" description="Helical" evidence="1">
    <location>
        <begin position="12"/>
        <end position="32"/>
    </location>
</feature>
<protein>
    <submittedName>
        <fullName evidence="2">Uncharacterized protein</fullName>
    </submittedName>
</protein>
<proteinExistence type="predicted"/>
<feature type="transmembrane region" description="Helical" evidence="1">
    <location>
        <begin position="116"/>
        <end position="136"/>
    </location>
</feature>
<feature type="transmembrane region" description="Helical" evidence="1">
    <location>
        <begin position="80"/>
        <end position="104"/>
    </location>
</feature>